<accession>A0A918Z8M0</accession>
<evidence type="ECO:0000313" key="1">
    <source>
        <dbReference type="EMBL" id="GHE38507.1"/>
    </source>
</evidence>
<dbReference type="RefSeq" id="WP_146474726.1">
    <property type="nucleotide sequence ID" value="NZ_BNCF01000011.1"/>
</dbReference>
<comment type="caution">
    <text evidence="1">The sequence shown here is derived from an EMBL/GenBank/DDBJ whole genome shotgun (WGS) entry which is preliminary data.</text>
</comment>
<dbReference type="OrthoDB" id="5966734at2"/>
<sequence length="81" mass="8870">MSASLLLQYLVIALAVAWATAYVVRRQWPQAVRRGRGRVALWLLREQHAGWMKRLGRRIAPPARAEAGGCGGCTGCAPDAR</sequence>
<dbReference type="EMBL" id="BNCF01000011">
    <property type="protein sequence ID" value="GHE38507.1"/>
    <property type="molecule type" value="Genomic_DNA"/>
</dbReference>
<organism evidence="1 2">
    <name type="scientific">Vulcaniibacterium thermophilum</name>
    <dbReference type="NCBI Taxonomy" id="1169913"/>
    <lineage>
        <taxon>Bacteria</taxon>
        <taxon>Pseudomonadati</taxon>
        <taxon>Pseudomonadota</taxon>
        <taxon>Gammaproteobacteria</taxon>
        <taxon>Lysobacterales</taxon>
        <taxon>Lysobacteraceae</taxon>
        <taxon>Vulcaniibacterium</taxon>
    </lineage>
</organism>
<evidence type="ECO:0000313" key="2">
    <source>
        <dbReference type="Proteomes" id="UP000636453"/>
    </source>
</evidence>
<name>A0A918Z8M0_9GAMM</name>
<reference evidence="1" key="2">
    <citation type="submission" date="2020-09" db="EMBL/GenBank/DDBJ databases">
        <authorList>
            <person name="Sun Q."/>
            <person name="Kim S."/>
        </authorList>
    </citation>
    <scope>NUCLEOTIDE SEQUENCE</scope>
    <source>
        <strain evidence="1">KCTC 32020</strain>
    </source>
</reference>
<dbReference type="Proteomes" id="UP000636453">
    <property type="component" value="Unassembled WGS sequence"/>
</dbReference>
<reference evidence="1" key="1">
    <citation type="journal article" date="2014" name="Int. J. Syst. Evol. Microbiol.">
        <title>Complete genome sequence of Corynebacterium casei LMG S-19264T (=DSM 44701T), isolated from a smear-ripened cheese.</title>
        <authorList>
            <consortium name="US DOE Joint Genome Institute (JGI-PGF)"/>
            <person name="Walter F."/>
            <person name="Albersmeier A."/>
            <person name="Kalinowski J."/>
            <person name="Ruckert C."/>
        </authorList>
    </citation>
    <scope>NUCLEOTIDE SEQUENCE</scope>
    <source>
        <strain evidence="1">KCTC 32020</strain>
    </source>
</reference>
<dbReference type="AlphaFoldDB" id="A0A918Z8M0"/>
<dbReference type="Pfam" id="PF20228">
    <property type="entry name" value="DUF6587"/>
    <property type="match status" value="1"/>
</dbReference>
<keyword evidence="2" id="KW-1185">Reference proteome</keyword>
<dbReference type="InterPro" id="IPR046494">
    <property type="entry name" value="DUF6587"/>
</dbReference>
<protein>
    <submittedName>
        <fullName evidence="1">Uncharacterized protein</fullName>
    </submittedName>
</protein>
<proteinExistence type="predicted"/>
<gene>
    <name evidence="1" type="ORF">GCM10007167_20910</name>
</gene>